<accession>A0A5N1IIP0</accession>
<name>A0A5N1IIP0_9BACT</name>
<protein>
    <submittedName>
        <fullName evidence="1">Uncharacterized protein</fullName>
    </submittedName>
</protein>
<dbReference type="AlphaFoldDB" id="A0A5N1IIP0"/>
<evidence type="ECO:0000313" key="2">
    <source>
        <dbReference type="Proteomes" id="UP000326570"/>
    </source>
</evidence>
<evidence type="ECO:0000313" key="1">
    <source>
        <dbReference type="EMBL" id="KAA9325502.1"/>
    </source>
</evidence>
<sequence length="59" mass="6262">MCQSSGSICGGLPVRLAKSCFTKFTSESAETLSGYLHGISCAFSSKAKKGRENSRKSIK</sequence>
<keyword evidence="2" id="KW-1185">Reference proteome</keyword>
<dbReference type="EMBL" id="VTWT01000012">
    <property type="protein sequence ID" value="KAA9325502.1"/>
    <property type="molecule type" value="Genomic_DNA"/>
</dbReference>
<gene>
    <name evidence="1" type="ORF">F0P94_17755</name>
</gene>
<organism evidence="1 2">
    <name type="scientific">Adhaeribacter soli</name>
    <dbReference type="NCBI Taxonomy" id="2607655"/>
    <lineage>
        <taxon>Bacteria</taxon>
        <taxon>Pseudomonadati</taxon>
        <taxon>Bacteroidota</taxon>
        <taxon>Cytophagia</taxon>
        <taxon>Cytophagales</taxon>
        <taxon>Hymenobacteraceae</taxon>
        <taxon>Adhaeribacter</taxon>
    </lineage>
</organism>
<dbReference type="InterPro" id="IPR012517">
    <property type="entry name" value="Antimicrobial14"/>
</dbReference>
<comment type="caution">
    <text evidence="1">The sequence shown here is derived from an EMBL/GenBank/DDBJ whole genome shotgun (WGS) entry which is preliminary data.</text>
</comment>
<reference evidence="1 2" key="1">
    <citation type="submission" date="2019-09" db="EMBL/GenBank/DDBJ databases">
        <title>Genome sequence of Adhaeribacter sp. M2.</title>
        <authorList>
            <person name="Srinivasan S."/>
        </authorList>
    </citation>
    <scope>NUCLEOTIDE SEQUENCE [LARGE SCALE GENOMIC DNA]</scope>
    <source>
        <strain evidence="1 2">M2</strain>
    </source>
</reference>
<dbReference type="Proteomes" id="UP000326570">
    <property type="component" value="Unassembled WGS sequence"/>
</dbReference>
<dbReference type="Pfam" id="PF08109">
    <property type="entry name" value="Antimicrobial14"/>
    <property type="match status" value="1"/>
</dbReference>
<proteinExistence type="predicted"/>